<name>A0ABM8T0A4_9BURK</name>
<feature type="region of interest" description="Disordered" evidence="1">
    <location>
        <begin position="158"/>
        <end position="184"/>
    </location>
</feature>
<evidence type="ECO:0000313" key="3">
    <source>
        <dbReference type="Proteomes" id="UP000674425"/>
    </source>
</evidence>
<dbReference type="EMBL" id="CAJNAU010000105">
    <property type="protein sequence ID" value="CAE6844109.1"/>
    <property type="molecule type" value="Genomic_DNA"/>
</dbReference>
<evidence type="ECO:0000313" key="2">
    <source>
        <dbReference type="EMBL" id="CAE6844109.1"/>
    </source>
</evidence>
<proteinExistence type="predicted"/>
<dbReference type="Gene3D" id="3.60.40.10">
    <property type="entry name" value="PPM-type phosphatase domain"/>
    <property type="match status" value="1"/>
</dbReference>
<dbReference type="Proteomes" id="UP000674425">
    <property type="component" value="Unassembled WGS sequence"/>
</dbReference>
<evidence type="ECO:0000256" key="1">
    <source>
        <dbReference type="SAM" id="MobiDB-lite"/>
    </source>
</evidence>
<comment type="caution">
    <text evidence="2">The sequence shown here is derived from an EMBL/GenBank/DDBJ whole genome shotgun (WGS) entry which is preliminary data.</text>
</comment>
<reference evidence="2 3" key="1">
    <citation type="submission" date="2021-02" db="EMBL/GenBank/DDBJ databases">
        <authorList>
            <person name="Vanwijnsberghe S."/>
        </authorList>
    </citation>
    <scope>NUCLEOTIDE SEQUENCE [LARGE SCALE GENOMIC DNA]</scope>
    <source>
        <strain evidence="2 3">R-69658</strain>
    </source>
</reference>
<sequence length="184" mass="21054">MSATDVTWQWNSTQGSTCSENRDACGIYQCETYTFCIVMDASPRGEYGTRFNATWIAEVLDRLSPDAPSEAAVVTYLHEAQRRLRTERFVSERASYIAFLFRHDQTDTSVFHCGDCTLGSQSPEGYIEWLTRTHTLENAYEELGFDVDASKRHILTANANREEIPGTRRHDDHRRSCYPLGPRD</sequence>
<gene>
    <name evidence="2" type="ORF">R69658_06860</name>
</gene>
<keyword evidence="3" id="KW-1185">Reference proteome</keyword>
<protein>
    <submittedName>
        <fullName evidence="2">Uncharacterized protein</fullName>
    </submittedName>
</protein>
<feature type="compositionally biased region" description="Basic and acidic residues" evidence="1">
    <location>
        <begin position="160"/>
        <end position="175"/>
    </location>
</feature>
<organism evidence="2 3">
    <name type="scientific">Paraburkholderia aspalathi</name>
    <dbReference type="NCBI Taxonomy" id="1324617"/>
    <lineage>
        <taxon>Bacteria</taxon>
        <taxon>Pseudomonadati</taxon>
        <taxon>Pseudomonadota</taxon>
        <taxon>Betaproteobacteria</taxon>
        <taxon>Burkholderiales</taxon>
        <taxon>Burkholderiaceae</taxon>
        <taxon>Paraburkholderia</taxon>
    </lineage>
</organism>
<accession>A0ABM8T0A4</accession>
<dbReference type="InterPro" id="IPR036457">
    <property type="entry name" value="PPM-type-like_dom_sf"/>
</dbReference>